<name>A0A080ZBU7_PHYNI</name>
<evidence type="ECO:0000256" key="5">
    <source>
        <dbReference type="ARBA" id="ARBA00022989"/>
    </source>
</evidence>
<dbReference type="GO" id="GO:0016020">
    <property type="term" value="C:membrane"/>
    <property type="evidence" value="ECO:0007669"/>
    <property type="project" value="UniProtKB-SubCell"/>
</dbReference>
<evidence type="ECO:0000256" key="6">
    <source>
        <dbReference type="ARBA" id="ARBA00023136"/>
    </source>
</evidence>
<evidence type="ECO:0000256" key="7">
    <source>
        <dbReference type="ARBA" id="ARBA00044637"/>
    </source>
</evidence>
<feature type="transmembrane region" description="Helical" evidence="15">
    <location>
        <begin position="155"/>
        <end position="172"/>
    </location>
</feature>
<dbReference type="SUPFAM" id="SSF103473">
    <property type="entry name" value="MFS general substrate transporter"/>
    <property type="match status" value="1"/>
</dbReference>
<evidence type="ECO:0000256" key="9">
    <source>
        <dbReference type="ARBA" id="ARBA00044656"/>
    </source>
</evidence>
<comment type="catalytic activity">
    <reaction evidence="7">
        <text>D-galactose(in) = D-galactose(out)</text>
        <dbReference type="Rhea" id="RHEA:34915"/>
        <dbReference type="ChEBI" id="CHEBI:4139"/>
    </reaction>
    <physiologicalReaction direction="right-to-left" evidence="7">
        <dbReference type="Rhea" id="RHEA:34917"/>
    </physiologicalReaction>
</comment>
<comment type="subcellular location">
    <subcellularLocation>
        <location evidence="1">Membrane</location>
        <topology evidence="1">Multi-pass membrane protein</topology>
    </subcellularLocation>
</comment>
<feature type="domain" description="Major facilitator superfamily (MFS) profile" evidence="16">
    <location>
        <begin position="46"/>
        <end position="490"/>
    </location>
</feature>
<evidence type="ECO:0000259" key="16">
    <source>
        <dbReference type="PROSITE" id="PS50850"/>
    </source>
</evidence>
<sequence>MEIPSPSSNPASDYIHVAPTPKSVSRISSVPETYASIRPRWVLYANVLVSLLQPLQYGWSTSQLNLNTFNDEDECNARPVAPDTCLMFPGHTKAQWTIAVSAWIFGGMLGALVIGRVSNKFGRKRIMMTNCVFMITGAVVQASASSIWMFIGGRVVSGVASGGATAVIPGFISEISPPNLRNNLGVGFQMAITIGNLFVAIIFFFADTKSGWRYIAGFPVILATLFLLVAPFIIVESPAWLLVVGKQQLAERELARLFGKENVYLAKTWLQQDHLTSSSALPKESTASLSPDSDKPFTFARLFSPVLIRQLLTAIGIAGAQQLTGINAVFFYSSTLFEQAGISDDRFGIAAVNFVNVLPTLFCGILAARLGNRKLMLYGLAGMFLSALGITASLVASLPALAIVFTATYVTAFGSSLGSLAWVVMADLFPDEARPMGNSVCVGCSWLSNLTVGLSYPYIAAALGDFSFTPFMCTVALSYVFVYSFVPDTSGKTMQEIQDEFYARRASKNKSELANLHV</sequence>
<evidence type="ECO:0000256" key="10">
    <source>
        <dbReference type="ARBA" id="ARBA00044662"/>
    </source>
</evidence>
<feature type="transmembrane region" description="Helical" evidence="15">
    <location>
        <begin position="347"/>
        <end position="368"/>
    </location>
</feature>
<feature type="transmembrane region" description="Helical" evidence="15">
    <location>
        <begin position="466"/>
        <end position="486"/>
    </location>
</feature>
<keyword evidence="5 15" id="KW-1133">Transmembrane helix</keyword>
<dbReference type="Pfam" id="PF00083">
    <property type="entry name" value="Sugar_tr"/>
    <property type="match status" value="1"/>
</dbReference>
<evidence type="ECO:0000256" key="12">
    <source>
        <dbReference type="ARBA" id="ARBA00044710"/>
    </source>
</evidence>
<dbReference type="PRINTS" id="PR00171">
    <property type="entry name" value="SUGRTRNSPORT"/>
</dbReference>
<keyword evidence="4 15" id="KW-0812">Transmembrane</keyword>
<accession>A0A080ZBU7</accession>
<comment type="catalytic activity">
    <reaction evidence="8">
        <text>D-glucose(out) = D-glucose(in)</text>
        <dbReference type="Rhea" id="RHEA:60376"/>
        <dbReference type="ChEBI" id="CHEBI:4167"/>
    </reaction>
    <physiologicalReaction direction="left-to-right" evidence="8">
        <dbReference type="Rhea" id="RHEA:60377"/>
    </physiologicalReaction>
</comment>
<dbReference type="InterPro" id="IPR045263">
    <property type="entry name" value="GLUT"/>
</dbReference>
<evidence type="ECO:0000256" key="2">
    <source>
        <dbReference type="ARBA" id="ARBA00011738"/>
    </source>
</evidence>
<feature type="transmembrane region" description="Helical" evidence="15">
    <location>
        <begin position="402"/>
        <end position="424"/>
    </location>
</feature>
<proteinExistence type="inferred from homology"/>
<evidence type="ECO:0000256" key="3">
    <source>
        <dbReference type="ARBA" id="ARBA00022448"/>
    </source>
</evidence>
<dbReference type="Proteomes" id="UP000028582">
    <property type="component" value="Unassembled WGS sequence"/>
</dbReference>
<comment type="subunit">
    <text evidence="2">Homodimer.</text>
</comment>
<comment type="catalytic activity">
    <reaction evidence="9">
        <text>D-xylose(out) = D-xylose(in)</text>
        <dbReference type="Rhea" id="RHEA:78427"/>
        <dbReference type="ChEBI" id="CHEBI:53455"/>
    </reaction>
    <physiologicalReaction direction="left-to-right" evidence="9">
        <dbReference type="Rhea" id="RHEA:78428"/>
    </physiologicalReaction>
</comment>
<evidence type="ECO:0000256" key="8">
    <source>
        <dbReference type="ARBA" id="ARBA00044648"/>
    </source>
</evidence>
<comment type="caution">
    <text evidence="17">The sequence shown here is derived from an EMBL/GenBank/DDBJ whole genome shotgun (WGS) entry which is preliminary data.</text>
</comment>
<dbReference type="InterPro" id="IPR020846">
    <property type="entry name" value="MFS_dom"/>
</dbReference>
<feature type="transmembrane region" description="Helical" evidence="15">
    <location>
        <begin position="127"/>
        <end position="149"/>
    </location>
</feature>
<keyword evidence="6 15" id="KW-0472">Membrane</keyword>
<dbReference type="InterPro" id="IPR005828">
    <property type="entry name" value="MFS_sugar_transport-like"/>
</dbReference>
<reference evidence="17 18" key="1">
    <citation type="submission" date="2013-11" db="EMBL/GenBank/DDBJ databases">
        <title>The Genome Sequence of Phytophthora parasitica P1976.</title>
        <authorList>
            <consortium name="The Broad Institute Genomics Platform"/>
            <person name="Russ C."/>
            <person name="Tyler B."/>
            <person name="Panabieres F."/>
            <person name="Shan W."/>
            <person name="Tripathy S."/>
            <person name="Grunwald N."/>
            <person name="Machado M."/>
            <person name="Johnson C.S."/>
            <person name="Walker B."/>
            <person name="Young S."/>
            <person name="Zeng Q."/>
            <person name="Gargeya S."/>
            <person name="Fitzgerald M."/>
            <person name="Haas B."/>
            <person name="Abouelleil A."/>
            <person name="Allen A.W."/>
            <person name="Alvarado L."/>
            <person name="Arachchi H.M."/>
            <person name="Berlin A.M."/>
            <person name="Chapman S.B."/>
            <person name="Gainer-Dewar J."/>
            <person name="Goldberg J."/>
            <person name="Griggs A."/>
            <person name="Gujja S."/>
            <person name="Hansen M."/>
            <person name="Howarth C."/>
            <person name="Imamovic A."/>
            <person name="Ireland A."/>
            <person name="Larimer J."/>
            <person name="McCowan C."/>
            <person name="Murphy C."/>
            <person name="Pearson M."/>
            <person name="Poon T.W."/>
            <person name="Priest M."/>
            <person name="Roberts A."/>
            <person name="Saif S."/>
            <person name="Shea T."/>
            <person name="Sisk P."/>
            <person name="Sykes S."/>
            <person name="Wortman J."/>
            <person name="Nusbaum C."/>
            <person name="Birren B."/>
        </authorList>
    </citation>
    <scope>NUCLEOTIDE SEQUENCE [LARGE SCALE GENOMIC DNA]</scope>
    <source>
        <strain evidence="17 18">P1976</strain>
    </source>
</reference>
<dbReference type="AlphaFoldDB" id="A0A080ZBU7"/>
<comment type="catalytic activity">
    <reaction evidence="10">
        <text>D-mannose(out) = D-mannose(in)</text>
        <dbReference type="Rhea" id="RHEA:78391"/>
        <dbReference type="ChEBI" id="CHEBI:4208"/>
    </reaction>
    <physiologicalReaction direction="left-to-right" evidence="10">
        <dbReference type="Rhea" id="RHEA:78392"/>
    </physiologicalReaction>
</comment>
<feature type="transmembrane region" description="Helical" evidence="15">
    <location>
        <begin position="184"/>
        <end position="206"/>
    </location>
</feature>
<feature type="transmembrane region" description="Helical" evidence="15">
    <location>
        <begin position="436"/>
        <end position="460"/>
    </location>
</feature>
<evidence type="ECO:0000256" key="4">
    <source>
        <dbReference type="ARBA" id="ARBA00022692"/>
    </source>
</evidence>
<evidence type="ECO:0000256" key="15">
    <source>
        <dbReference type="SAM" id="Phobius"/>
    </source>
</evidence>
<feature type="transmembrane region" description="Helical" evidence="15">
    <location>
        <begin position="375"/>
        <end position="396"/>
    </location>
</feature>
<feature type="transmembrane region" description="Helical" evidence="15">
    <location>
        <begin position="212"/>
        <end position="235"/>
    </location>
</feature>
<gene>
    <name evidence="17" type="ORF">F444_18289</name>
</gene>
<dbReference type="PANTHER" id="PTHR23503">
    <property type="entry name" value="SOLUTE CARRIER FAMILY 2"/>
    <property type="match status" value="1"/>
</dbReference>
<evidence type="ECO:0000313" key="17">
    <source>
        <dbReference type="EMBL" id="ETO64108.1"/>
    </source>
</evidence>
<feature type="transmembrane region" description="Helical" evidence="15">
    <location>
        <begin position="311"/>
        <end position="332"/>
    </location>
</feature>
<evidence type="ECO:0000256" key="1">
    <source>
        <dbReference type="ARBA" id="ARBA00004141"/>
    </source>
</evidence>
<keyword evidence="3 14" id="KW-0813">Transport</keyword>
<dbReference type="EMBL" id="ANJA01003331">
    <property type="protein sequence ID" value="ETO64108.1"/>
    <property type="molecule type" value="Genomic_DNA"/>
</dbReference>
<dbReference type="NCBIfam" id="TIGR00879">
    <property type="entry name" value="SP"/>
    <property type="match status" value="1"/>
</dbReference>
<dbReference type="PANTHER" id="PTHR23503:SF8">
    <property type="entry name" value="FACILITATED GLUCOSE TRANSPORTER PROTEIN 1"/>
    <property type="match status" value="1"/>
</dbReference>
<dbReference type="InterPro" id="IPR005829">
    <property type="entry name" value="Sugar_transporter_CS"/>
</dbReference>
<dbReference type="Gene3D" id="1.20.1250.20">
    <property type="entry name" value="MFS general substrate transporter like domains"/>
    <property type="match status" value="1"/>
</dbReference>
<dbReference type="InterPro" id="IPR036259">
    <property type="entry name" value="MFS_trans_sf"/>
</dbReference>
<dbReference type="PROSITE" id="PS50850">
    <property type="entry name" value="MFS"/>
    <property type="match status" value="1"/>
</dbReference>
<evidence type="ECO:0000256" key="11">
    <source>
        <dbReference type="ARBA" id="ARBA00044668"/>
    </source>
</evidence>
<protein>
    <recommendedName>
        <fullName evidence="13">Hexose transporter 1</fullName>
    </recommendedName>
</protein>
<evidence type="ECO:0000256" key="13">
    <source>
        <dbReference type="ARBA" id="ARBA00044780"/>
    </source>
</evidence>
<comment type="catalytic activity">
    <reaction evidence="11">
        <text>D-glucosamine(out) = D-glucosamine(in)</text>
        <dbReference type="Rhea" id="RHEA:78423"/>
        <dbReference type="ChEBI" id="CHEBI:58723"/>
    </reaction>
    <physiologicalReaction direction="left-to-right" evidence="11">
        <dbReference type="Rhea" id="RHEA:78424"/>
    </physiologicalReaction>
</comment>
<comment type="similarity">
    <text evidence="14">Belongs to the major facilitator superfamily. Sugar transporter (TC 2.A.1.1) family.</text>
</comment>
<dbReference type="GO" id="GO:0015149">
    <property type="term" value="F:hexose transmembrane transporter activity"/>
    <property type="evidence" value="ECO:0007669"/>
    <property type="project" value="TreeGrafter"/>
</dbReference>
<evidence type="ECO:0000256" key="14">
    <source>
        <dbReference type="RuleBase" id="RU003346"/>
    </source>
</evidence>
<comment type="catalytic activity">
    <reaction evidence="12">
        <text>D-fructose(out) = D-fructose(in)</text>
        <dbReference type="Rhea" id="RHEA:60372"/>
        <dbReference type="ChEBI" id="CHEBI:37721"/>
    </reaction>
    <physiologicalReaction direction="left-to-right" evidence="12">
        <dbReference type="Rhea" id="RHEA:60373"/>
    </physiologicalReaction>
</comment>
<dbReference type="PROSITE" id="PS00217">
    <property type="entry name" value="SUGAR_TRANSPORT_2"/>
    <property type="match status" value="1"/>
</dbReference>
<organism evidence="17 18">
    <name type="scientific">Phytophthora nicotianae P1976</name>
    <dbReference type="NCBI Taxonomy" id="1317066"/>
    <lineage>
        <taxon>Eukaryota</taxon>
        <taxon>Sar</taxon>
        <taxon>Stramenopiles</taxon>
        <taxon>Oomycota</taxon>
        <taxon>Peronosporomycetes</taxon>
        <taxon>Peronosporales</taxon>
        <taxon>Peronosporaceae</taxon>
        <taxon>Phytophthora</taxon>
    </lineage>
</organism>
<dbReference type="OrthoDB" id="4540492at2759"/>
<dbReference type="InterPro" id="IPR003663">
    <property type="entry name" value="Sugar/inositol_transpt"/>
</dbReference>
<evidence type="ECO:0000313" key="18">
    <source>
        <dbReference type="Proteomes" id="UP000028582"/>
    </source>
</evidence>
<feature type="transmembrane region" description="Helical" evidence="15">
    <location>
        <begin position="96"/>
        <end position="115"/>
    </location>
</feature>